<protein>
    <submittedName>
        <fullName evidence="2">Uncharacterized protein</fullName>
    </submittedName>
</protein>
<gene>
    <name evidence="2" type="ORF">E2C01_053998</name>
</gene>
<keyword evidence="3" id="KW-1185">Reference proteome</keyword>
<feature type="region of interest" description="Disordered" evidence="1">
    <location>
        <begin position="14"/>
        <end position="54"/>
    </location>
</feature>
<reference evidence="2 3" key="1">
    <citation type="submission" date="2019-05" db="EMBL/GenBank/DDBJ databases">
        <title>Another draft genome of Portunus trituberculatus and its Hox gene families provides insights of decapod evolution.</title>
        <authorList>
            <person name="Jeong J.-H."/>
            <person name="Song I."/>
            <person name="Kim S."/>
            <person name="Choi T."/>
            <person name="Kim D."/>
            <person name="Ryu S."/>
            <person name="Kim W."/>
        </authorList>
    </citation>
    <scope>NUCLEOTIDE SEQUENCE [LARGE SCALE GENOMIC DNA]</scope>
    <source>
        <tissue evidence="2">Muscle</tissue>
    </source>
</reference>
<proteinExistence type="predicted"/>
<evidence type="ECO:0000256" key="1">
    <source>
        <dbReference type="SAM" id="MobiDB-lite"/>
    </source>
</evidence>
<organism evidence="2 3">
    <name type="scientific">Portunus trituberculatus</name>
    <name type="common">Swimming crab</name>
    <name type="synonym">Neptunus trituberculatus</name>
    <dbReference type="NCBI Taxonomy" id="210409"/>
    <lineage>
        <taxon>Eukaryota</taxon>
        <taxon>Metazoa</taxon>
        <taxon>Ecdysozoa</taxon>
        <taxon>Arthropoda</taxon>
        <taxon>Crustacea</taxon>
        <taxon>Multicrustacea</taxon>
        <taxon>Malacostraca</taxon>
        <taxon>Eumalacostraca</taxon>
        <taxon>Eucarida</taxon>
        <taxon>Decapoda</taxon>
        <taxon>Pleocyemata</taxon>
        <taxon>Brachyura</taxon>
        <taxon>Eubrachyura</taxon>
        <taxon>Portunoidea</taxon>
        <taxon>Portunidae</taxon>
        <taxon>Portuninae</taxon>
        <taxon>Portunus</taxon>
    </lineage>
</organism>
<comment type="caution">
    <text evidence="2">The sequence shown here is derived from an EMBL/GenBank/DDBJ whole genome shotgun (WGS) entry which is preliminary data.</text>
</comment>
<dbReference type="AlphaFoldDB" id="A0A5B7GRK2"/>
<name>A0A5B7GRK2_PORTR</name>
<dbReference type="Proteomes" id="UP000324222">
    <property type="component" value="Unassembled WGS sequence"/>
</dbReference>
<evidence type="ECO:0000313" key="2">
    <source>
        <dbReference type="EMBL" id="MPC59965.1"/>
    </source>
</evidence>
<evidence type="ECO:0000313" key="3">
    <source>
        <dbReference type="Proteomes" id="UP000324222"/>
    </source>
</evidence>
<accession>A0A5B7GRK2</accession>
<dbReference type="EMBL" id="VSRR010017035">
    <property type="protein sequence ID" value="MPC59965.1"/>
    <property type="molecule type" value="Genomic_DNA"/>
</dbReference>
<sequence length="105" mass="12466">MGILDNVEYKNGSFVPALGSPHTDQRQSFLEQQDRKREKLRSQAKRKIRKQDRGDYDDGAFLKRHFKDLKSKVLLLKKVQRFLQENMKWRQLGDVRRRAPPSLVT</sequence>
<feature type="compositionally biased region" description="Basic and acidic residues" evidence="1">
    <location>
        <begin position="32"/>
        <end position="41"/>
    </location>
</feature>